<dbReference type="EMBL" id="BTCL01000007">
    <property type="protein sequence ID" value="GMK45381.1"/>
    <property type="molecule type" value="Genomic_DNA"/>
</dbReference>
<feature type="domain" description="F5/8 type C" evidence="2">
    <location>
        <begin position="520"/>
        <end position="656"/>
    </location>
</feature>
<name>A0ABQ6NJW4_9BACL</name>
<reference evidence="3 4" key="1">
    <citation type="submission" date="2023-05" db="EMBL/GenBank/DDBJ databases">
        <title>Draft genome of Paenibacillus sp. CCS26.</title>
        <authorList>
            <person name="Akita H."/>
            <person name="Shinto Y."/>
            <person name="Kimura Z."/>
        </authorList>
    </citation>
    <scope>NUCLEOTIDE SEQUENCE [LARGE SCALE GENOMIC DNA]</scope>
    <source>
        <strain evidence="3 4">CCS26</strain>
    </source>
</reference>
<dbReference type="InterPro" id="IPR023296">
    <property type="entry name" value="Glyco_hydro_beta-prop_sf"/>
</dbReference>
<protein>
    <recommendedName>
        <fullName evidence="2">F5/8 type C domain-containing protein</fullName>
    </recommendedName>
</protein>
<evidence type="ECO:0000256" key="1">
    <source>
        <dbReference type="SAM" id="SignalP"/>
    </source>
</evidence>
<dbReference type="SUPFAM" id="SSF75005">
    <property type="entry name" value="Arabinanase/levansucrase/invertase"/>
    <property type="match status" value="1"/>
</dbReference>
<dbReference type="Gene3D" id="2.115.10.20">
    <property type="entry name" value="Glycosyl hydrolase domain, family 43"/>
    <property type="match status" value="1"/>
</dbReference>
<dbReference type="Gene3D" id="2.60.120.260">
    <property type="entry name" value="Galactose-binding domain-like"/>
    <property type="match status" value="1"/>
</dbReference>
<keyword evidence="4" id="KW-1185">Reference proteome</keyword>
<sequence length="661" mass="73313">MHAKLRRTTGIAASILLSLALFPGTMLAGSTASNSGASQFQSQQPFGIRVVDSKTGRGIPAVELRTTNNMTFFTDSAGYVAFNEVGLMNETVFFHLSSDGYKVPQDMFGYYGQAVEVTPGGSVTLTMDRVNIAERLYRLTGEGIYRDSLLLGKTPPINEPLLNGKVMGQDSVQTIKYKNKLYWFWGDTDRVAYPLGNFRVTGATSKLPGQGGLDPDAGVDLSYFKQDDGFVKSLVPALPDGANIAWVFGLMTAKDASGQERLLAGYSTHNPDLSAFGILQFNDQTEQFEQLVQFPDKNDWRHPGGQASYYKENGKGYWVFTEHRMPNLRVPATYDAIKDYTTYEAFTPLKPGTTYNGADTQLERDASGKLVWSWKQNTPPLKQDQEKELINLGVIKGTDARYYQLKDADTGADVTIAGSSVEWNDYRQKYVLFGQQMGGTTSGLGEMWYAEAPAPQGPWTTAKKIITHNNYTFYNPAHDEFFDKDGGRYIYLEATYTNTFTDHEPTPRYNYNQMMYKLDLANPDLGLTPPATDLAKGKPIASASNEKNQPAKLANDGSTETFWTSAAKSPQWLKVDLGVPSSINRIVLNWGTAYGKAFQIQISNDGVKWKDVYNTKTGDGDVDDITIADTKARYVRMYAIPRGAKLSVRDFEVYGTEQSSK</sequence>
<feature type="chain" id="PRO_5046379428" description="F5/8 type C domain-containing protein" evidence="1">
    <location>
        <begin position="29"/>
        <end position="661"/>
    </location>
</feature>
<comment type="caution">
    <text evidence="3">The sequence shown here is derived from an EMBL/GenBank/DDBJ whole genome shotgun (WGS) entry which is preliminary data.</text>
</comment>
<keyword evidence="1" id="KW-0732">Signal</keyword>
<gene>
    <name evidence="3" type="ORF">PghCCS26_25090</name>
</gene>
<feature type="signal peptide" evidence="1">
    <location>
        <begin position="1"/>
        <end position="28"/>
    </location>
</feature>
<evidence type="ECO:0000259" key="2">
    <source>
        <dbReference type="PROSITE" id="PS50022"/>
    </source>
</evidence>
<proteinExistence type="predicted"/>
<evidence type="ECO:0000313" key="4">
    <source>
        <dbReference type="Proteomes" id="UP001285921"/>
    </source>
</evidence>
<dbReference type="Pfam" id="PF22633">
    <property type="entry name" value="F5_F8_type_C_2"/>
    <property type="match status" value="1"/>
</dbReference>
<dbReference type="InterPro" id="IPR000421">
    <property type="entry name" value="FA58C"/>
</dbReference>
<dbReference type="SUPFAM" id="SSF49785">
    <property type="entry name" value="Galactose-binding domain-like"/>
    <property type="match status" value="1"/>
</dbReference>
<dbReference type="Proteomes" id="UP001285921">
    <property type="component" value="Unassembled WGS sequence"/>
</dbReference>
<organism evidence="3 4">
    <name type="scientific">Paenibacillus glycanilyticus</name>
    <dbReference type="NCBI Taxonomy" id="126569"/>
    <lineage>
        <taxon>Bacteria</taxon>
        <taxon>Bacillati</taxon>
        <taxon>Bacillota</taxon>
        <taxon>Bacilli</taxon>
        <taxon>Bacillales</taxon>
        <taxon>Paenibacillaceae</taxon>
        <taxon>Paenibacillus</taxon>
    </lineage>
</organism>
<accession>A0ABQ6NJW4</accession>
<dbReference type="PROSITE" id="PS50022">
    <property type="entry name" value="FA58C_3"/>
    <property type="match status" value="1"/>
</dbReference>
<dbReference type="InterPro" id="IPR008979">
    <property type="entry name" value="Galactose-bd-like_sf"/>
</dbReference>
<dbReference type="RefSeq" id="WP_317980135.1">
    <property type="nucleotide sequence ID" value="NZ_BTCL01000007.1"/>
</dbReference>
<evidence type="ECO:0000313" key="3">
    <source>
        <dbReference type="EMBL" id="GMK45381.1"/>
    </source>
</evidence>